<proteinExistence type="predicted"/>
<sequence length="146" mass="16774">MTPQEFTDFLYREIPLTKAMEIQTLSFTTEFISLAVPLEPNRNDKHTGFGGSISCLMTVCGWAMMYANFREEYPEGKIVVQSSQIRYLAPILSDFRAECRCTDEAAKDALRQSWQQRKKGRLRLEIVCFCGETEAARMAATYYITE</sequence>
<protein>
    <submittedName>
        <fullName evidence="2">YiiD C-terminal domain-containing protein</fullName>
    </submittedName>
</protein>
<dbReference type="Proteomes" id="UP000729290">
    <property type="component" value="Unassembled WGS sequence"/>
</dbReference>
<comment type="caution">
    <text evidence="2">The sequence shown here is derived from an EMBL/GenBank/DDBJ whole genome shotgun (WGS) entry which is preliminary data.</text>
</comment>
<dbReference type="RefSeq" id="WP_205134357.1">
    <property type="nucleotide sequence ID" value="NZ_JACSNT010000017.1"/>
</dbReference>
<gene>
    <name evidence="2" type="ORF">H9X83_11125</name>
</gene>
<dbReference type="Gene3D" id="3.10.129.10">
    <property type="entry name" value="Hotdog Thioesterase"/>
    <property type="match status" value="1"/>
</dbReference>
<dbReference type="InterPro" id="IPR012660">
    <property type="entry name" value="YiiD_C"/>
</dbReference>
<evidence type="ECO:0000259" key="1">
    <source>
        <dbReference type="Pfam" id="PF09500"/>
    </source>
</evidence>
<dbReference type="EMBL" id="JACSNV010000019">
    <property type="protein sequence ID" value="MBM6878706.1"/>
    <property type="molecule type" value="Genomic_DNA"/>
</dbReference>
<reference evidence="2 3" key="1">
    <citation type="journal article" date="2021" name="Sci. Rep.">
        <title>The distribution of antibiotic resistance genes in chicken gut microbiota commensals.</title>
        <authorList>
            <person name="Juricova H."/>
            <person name="Matiasovicova J."/>
            <person name="Kubasova T."/>
            <person name="Cejkova D."/>
            <person name="Rychlik I."/>
        </authorList>
    </citation>
    <scope>NUCLEOTIDE SEQUENCE [LARGE SCALE GENOMIC DNA]</scope>
    <source>
        <strain evidence="2 3">An431b</strain>
    </source>
</reference>
<feature type="domain" description="Thioesterase putative" evidence="1">
    <location>
        <begin position="4"/>
        <end position="144"/>
    </location>
</feature>
<accession>A0ABS2GB38</accession>
<evidence type="ECO:0000313" key="3">
    <source>
        <dbReference type="Proteomes" id="UP000729290"/>
    </source>
</evidence>
<organism evidence="2 3">
    <name type="scientific">Anaerotignum lactatifermentans</name>
    <dbReference type="NCBI Taxonomy" id="160404"/>
    <lineage>
        <taxon>Bacteria</taxon>
        <taxon>Bacillati</taxon>
        <taxon>Bacillota</taxon>
        <taxon>Clostridia</taxon>
        <taxon>Lachnospirales</taxon>
        <taxon>Anaerotignaceae</taxon>
        <taxon>Anaerotignum</taxon>
    </lineage>
</organism>
<keyword evidence="3" id="KW-1185">Reference proteome</keyword>
<dbReference type="InterPro" id="IPR029069">
    <property type="entry name" value="HotDog_dom_sf"/>
</dbReference>
<name>A0ABS2GB38_9FIRM</name>
<dbReference type="SUPFAM" id="SSF54637">
    <property type="entry name" value="Thioesterase/thiol ester dehydrase-isomerase"/>
    <property type="match status" value="1"/>
</dbReference>
<evidence type="ECO:0000313" key="2">
    <source>
        <dbReference type="EMBL" id="MBM6878706.1"/>
    </source>
</evidence>
<dbReference type="NCBIfam" id="TIGR02447">
    <property type="entry name" value="yiiD_Cterm"/>
    <property type="match status" value="1"/>
</dbReference>
<dbReference type="Pfam" id="PF09500">
    <property type="entry name" value="YiiD_C"/>
    <property type="match status" value="1"/>
</dbReference>